<dbReference type="RefSeq" id="WP_354199628.1">
    <property type="nucleotide sequence ID" value="NZ_JBEPML010000028.1"/>
</dbReference>
<feature type="domain" description="HTH iclR-type" evidence="4">
    <location>
        <begin position="17"/>
        <end position="79"/>
    </location>
</feature>
<dbReference type="Gene3D" id="1.10.10.10">
    <property type="entry name" value="Winged helix-like DNA-binding domain superfamily/Winged helix DNA-binding domain"/>
    <property type="match status" value="1"/>
</dbReference>
<organism evidence="6 7">
    <name type="scientific">Aquamicrobium terrae</name>
    <dbReference type="NCBI Taxonomy" id="1324945"/>
    <lineage>
        <taxon>Bacteria</taxon>
        <taxon>Pseudomonadati</taxon>
        <taxon>Pseudomonadota</taxon>
        <taxon>Alphaproteobacteria</taxon>
        <taxon>Hyphomicrobiales</taxon>
        <taxon>Phyllobacteriaceae</taxon>
        <taxon>Aquamicrobium</taxon>
    </lineage>
</organism>
<proteinExistence type="predicted"/>
<keyword evidence="3" id="KW-0804">Transcription</keyword>
<dbReference type="Gene3D" id="3.30.450.40">
    <property type="match status" value="1"/>
</dbReference>
<dbReference type="EMBL" id="JBEPML010000028">
    <property type="protein sequence ID" value="MET3794717.1"/>
    <property type="molecule type" value="Genomic_DNA"/>
</dbReference>
<dbReference type="InterPro" id="IPR029016">
    <property type="entry name" value="GAF-like_dom_sf"/>
</dbReference>
<dbReference type="InterPro" id="IPR005471">
    <property type="entry name" value="Tscrpt_reg_IclR_N"/>
</dbReference>
<evidence type="ECO:0000256" key="2">
    <source>
        <dbReference type="ARBA" id="ARBA00023125"/>
    </source>
</evidence>
<dbReference type="GO" id="GO:0003677">
    <property type="term" value="F:DNA binding"/>
    <property type="evidence" value="ECO:0007669"/>
    <property type="project" value="UniProtKB-KW"/>
</dbReference>
<dbReference type="PROSITE" id="PS51078">
    <property type="entry name" value="ICLR_ED"/>
    <property type="match status" value="1"/>
</dbReference>
<evidence type="ECO:0000256" key="1">
    <source>
        <dbReference type="ARBA" id="ARBA00023015"/>
    </source>
</evidence>
<evidence type="ECO:0000313" key="6">
    <source>
        <dbReference type="EMBL" id="MET3794717.1"/>
    </source>
</evidence>
<evidence type="ECO:0000259" key="5">
    <source>
        <dbReference type="PROSITE" id="PS51078"/>
    </source>
</evidence>
<keyword evidence="7" id="KW-1185">Reference proteome</keyword>
<dbReference type="PANTHER" id="PTHR30136">
    <property type="entry name" value="HELIX-TURN-HELIX TRANSCRIPTIONAL REGULATOR, ICLR FAMILY"/>
    <property type="match status" value="1"/>
</dbReference>
<protein>
    <submittedName>
        <fullName evidence="6">DNA-binding IclR family transcriptional regulator</fullName>
    </submittedName>
</protein>
<evidence type="ECO:0000256" key="3">
    <source>
        <dbReference type="ARBA" id="ARBA00023163"/>
    </source>
</evidence>
<dbReference type="InterPro" id="IPR050707">
    <property type="entry name" value="HTH_MetabolicPath_Reg"/>
</dbReference>
<keyword evidence="2 6" id="KW-0238">DNA-binding</keyword>
<reference evidence="6 7" key="1">
    <citation type="submission" date="2024-06" db="EMBL/GenBank/DDBJ databases">
        <title>Genomic Encyclopedia of Type Strains, Phase IV (KMG-IV): sequencing the most valuable type-strain genomes for metagenomic binning, comparative biology and taxonomic classification.</title>
        <authorList>
            <person name="Goeker M."/>
        </authorList>
    </citation>
    <scope>NUCLEOTIDE SEQUENCE [LARGE SCALE GENOMIC DNA]</scope>
    <source>
        <strain evidence="6 7">DSM 27865</strain>
    </source>
</reference>
<keyword evidence="1" id="KW-0805">Transcription regulation</keyword>
<evidence type="ECO:0000313" key="7">
    <source>
        <dbReference type="Proteomes" id="UP001549076"/>
    </source>
</evidence>
<dbReference type="Proteomes" id="UP001549076">
    <property type="component" value="Unassembled WGS sequence"/>
</dbReference>
<dbReference type="InterPro" id="IPR014757">
    <property type="entry name" value="Tscrpt_reg_IclR_C"/>
</dbReference>
<dbReference type="InterPro" id="IPR036388">
    <property type="entry name" value="WH-like_DNA-bd_sf"/>
</dbReference>
<comment type="caution">
    <text evidence="6">The sequence shown here is derived from an EMBL/GenBank/DDBJ whole genome shotgun (WGS) entry which is preliminary data.</text>
</comment>
<dbReference type="PANTHER" id="PTHR30136:SF35">
    <property type="entry name" value="HTH-TYPE TRANSCRIPTIONAL REGULATOR RV1719"/>
    <property type="match status" value="1"/>
</dbReference>
<dbReference type="Pfam" id="PF01614">
    <property type="entry name" value="IclR_C"/>
    <property type="match status" value="1"/>
</dbReference>
<feature type="domain" description="IclR-ED" evidence="5">
    <location>
        <begin position="80"/>
        <end position="264"/>
    </location>
</feature>
<dbReference type="PROSITE" id="PS51077">
    <property type="entry name" value="HTH_ICLR"/>
    <property type="match status" value="1"/>
</dbReference>
<sequence>MVKDEPDDDLESDRYIVPALKRGLDILRLFTQERTEITIADMAREIGVARSSTFRLAYTLEALGFLERKPDRTSFRLGSGILSAGFVYLSSLEITQVAFQPLERLRGLTGLSAHLAIRDGRDIVHLLRVGSLEGLTSNVKIGERRPAHATPMGRVLLCELDDAALDKLYSSAKLERTTPATPASLAELKAQLRTDRQLGYVVSHGTYSPGGCSVAAPIRDRSGKIVAAINVVGQRNSEIDKLLETTIADEVLAAAAEISLRMGFDPKD</sequence>
<dbReference type="SUPFAM" id="SSF55781">
    <property type="entry name" value="GAF domain-like"/>
    <property type="match status" value="1"/>
</dbReference>
<evidence type="ECO:0000259" key="4">
    <source>
        <dbReference type="PROSITE" id="PS51077"/>
    </source>
</evidence>
<dbReference type="SUPFAM" id="SSF46785">
    <property type="entry name" value="Winged helix' DNA-binding domain"/>
    <property type="match status" value="1"/>
</dbReference>
<gene>
    <name evidence="6" type="ORF">ABID37_004957</name>
</gene>
<dbReference type="Pfam" id="PF09339">
    <property type="entry name" value="HTH_IclR"/>
    <property type="match status" value="1"/>
</dbReference>
<dbReference type="InterPro" id="IPR036390">
    <property type="entry name" value="WH_DNA-bd_sf"/>
</dbReference>
<dbReference type="SMART" id="SM00346">
    <property type="entry name" value="HTH_ICLR"/>
    <property type="match status" value="1"/>
</dbReference>
<name>A0ABV2N7D2_9HYPH</name>
<accession>A0ABV2N7D2</accession>